<keyword evidence="6" id="KW-0611">Plant defense</keyword>
<dbReference type="GO" id="GO:0016998">
    <property type="term" value="P:cell wall macromolecule catabolic process"/>
    <property type="evidence" value="ECO:0007669"/>
    <property type="project" value="InterPro"/>
</dbReference>
<dbReference type="FunFam" id="3.30.20.10:FF:000001">
    <property type="entry name" value="Endochitinase (Chitinase)"/>
    <property type="match status" value="1"/>
</dbReference>
<sequence>MRKNIVTYALVGILALAFATDVMSHNIANIVTPQFFDSIKNQAAGRCAGKSFYTRDAFLNAANAYRQFGSGSPQAAKREIAAFFAHVTHETGHLCYVEEINKYNRYCDEQNKRYPCVPGKFYYGRGPIQITGNGNYGAAGKAIGFDGLRAPETVAKDPVVSFKTALWFWMTYLHPVMKQGFGATIQRSNAFECDGRPTLPHVQAGHWICIRILRPIWRLSWPKSRL</sequence>
<dbReference type="SUPFAM" id="SSF53955">
    <property type="entry name" value="Lysozyme-like"/>
    <property type="match status" value="1"/>
</dbReference>
<keyword evidence="8" id="KW-1015">Disulfide bond</keyword>
<comment type="catalytic activity">
    <reaction evidence="1">
        <text>Random endo-hydrolysis of N-acetyl-beta-D-glucosaminide (1-&gt;4)-beta-linkages in chitin and chitodextrins.</text>
        <dbReference type="EC" id="3.2.1.14"/>
    </reaction>
</comment>
<name>A0A2H5PLV2_CITUN</name>
<dbReference type="EMBL" id="BDQV01000090">
    <property type="protein sequence ID" value="GAY53330.1"/>
    <property type="molecule type" value="Genomic_DNA"/>
</dbReference>
<evidence type="ECO:0000259" key="13">
    <source>
        <dbReference type="PROSITE" id="PS00773"/>
    </source>
</evidence>
<evidence type="ECO:0000256" key="12">
    <source>
        <dbReference type="SAM" id="SignalP"/>
    </source>
</evidence>
<dbReference type="Gene3D" id="1.10.530.10">
    <property type="match status" value="1"/>
</dbReference>
<proteinExistence type="predicted"/>
<dbReference type="GO" id="GO:0008061">
    <property type="term" value="F:chitin binding"/>
    <property type="evidence" value="ECO:0007669"/>
    <property type="project" value="UniProtKB-KW"/>
</dbReference>
<evidence type="ECO:0000256" key="7">
    <source>
        <dbReference type="ARBA" id="ARBA00023024"/>
    </source>
</evidence>
<evidence type="ECO:0000313" key="16">
    <source>
        <dbReference type="Proteomes" id="UP000236630"/>
    </source>
</evidence>
<evidence type="ECO:0000256" key="1">
    <source>
        <dbReference type="ARBA" id="ARBA00000822"/>
    </source>
</evidence>
<keyword evidence="11" id="KW-0624">Polysaccharide degradation</keyword>
<evidence type="ECO:0000256" key="2">
    <source>
        <dbReference type="ARBA" id="ARBA00012729"/>
    </source>
</evidence>
<dbReference type="GO" id="GO:0008843">
    <property type="term" value="F:endochitinase activity"/>
    <property type="evidence" value="ECO:0007669"/>
    <property type="project" value="UniProtKB-EC"/>
</dbReference>
<accession>A0A2H5PLV2</accession>
<feature type="domain" description="Glycoside hydrolase family 19 catalytic" evidence="13">
    <location>
        <begin position="47"/>
        <end position="69"/>
    </location>
</feature>
<keyword evidence="9" id="KW-0119">Carbohydrate metabolism</keyword>
<evidence type="ECO:0000256" key="3">
    <source>
        <dbReference type="ARBA" id="ARBA00022669"/>
    </source>
</evidence>
<keyword evidence="10" id="KW-0326">Glycosidase</keyword>
<dbReference type="GO" id="GO:0006952">
    <property type="term" value="P:defense response"/>
    <property type="evidence" value="ECO:0007669"/>
    <property type="project" value="UniProtKB-KW"/>
</dbReference>
<keyword evidence="3" id="KW-0147">Chitin-binding</keyword>
<evidence type="ECO:0000256" key="10">
    <source>
        <dbReference type="ARBA" id="ARBA00023295"/>
    </source>
</evidence>
<dbReference type="Pfam" id="PF00182">
    <property type="entry name" value="Glyco_hydro_19"/>
    <property type="match status" value="1"/>
</dbReference>
<evidence type="ECO:0000256" key="9">
    <source>
        <dbReference type="ARBA" id="ARBA00023277"/>
    </source>
</evidence>
<keyword evidence="16" id="KW-1185">Reference proteome</keyword>
<dbReference type="Gene3D" id="3.30.20.10">
    <property type="entry name" value="Endochitinase, domain 2"/>
    <property type="match status" value="1"/>
</dbReference>
<dbReference type="PANTHER" id="PTHR22595:SF197">
    <property type="entry name" value="CHITINASE FAMILY PROTEIN"/>
    <property type="match status" value="1"/>
</dbReference>
<organism evidence="15 16">
    <name type="scientific">Citrus unshiu</name>
    <name type="common">Satsuma mandarin</name>
    <name type="synonym">Citrus nobilis var. unshiu</name>
    <dbReference type="NCBI Taxonomy" id="55188"/>
    <lineage>
        <taxon>Eukaryota</taxon>
        <taxon>Viridiplantae</taxon>
        <taxon>Streptophyta</taxon>
        <taxon>Embryophyta</taxon>
        <taxon>Tracheophyta</taxon>
        <taxon>Spermatophyta</taxon>
        <taxon>Magnoliopsida</taxon>
        <taxon>eudicotyledons</taxon>
        <taxon>Gunneridae</taxon>
        <taxon>Pentapetalae</taxon>
        <taxon>rosids</taxon>
        <taxon>malvids</taxon>
        <taxon>Sapindales</taxon>
        <taxon>Rutaceae</taxon>
        <taxon>Aurantioideae</taxon>
        <taxon>Citrus</taxon>
    </lineage>
</organism>
<dbReference type="PROSITE" id="PS00773">
    <property type="entry name" value="CHITINASE_19_1"/>
    <property type="match status" value="1"/>
</dbReference>
<evidence type="ECO:0000313" key="15">
    <source>
        <dbReference type="EMBL" id="GAY53330.1"/>
    </source>
</evidence>
<feature type="chain" id="PRO_5014167661" description="chitinase" evidence="12">
    <location>
        <begin position="25"/>
        <end position="226"/>
    </location>
</feature>
<comment type="caution">
    <text evidence="15">The sequence shown here is derived from an EMBL/GenBank/DDBJ whole genome shotgun (WGS) entry which is preliminary data.</text>
</comment>
<keyword evidence="5" id="KW-0378">Hydrolase</keyword>
<evidence type="ECO:0000256" key="4">
    <source>
        <dbReference type="ARBA" id="ARBA00022729"/>
    </source>
</evidence>
<dbReference type="AlphaFoldDB" id="A0A2H5PLV2"/>
<evidence type="ECO:0000256" key="6">
    <source>
        <dbReference type="ARBA" id="ARBA00022821"/>
    </source>
</evidence>
<dbReference type="FunFam" id="1.10.530.10:FF:000052">
    <property type="entry name" value="Endochitinase PR4"/>
    <property type="match status" value="1"/>
</dbReference>
<feature type="signal peptide" evidence="12">
    <location>
        <begin position="1"/>
        <end position="24"/>
    </location>
</feature>
<dbReference type="EC" id="3.2.1.14" evidence="2"/>
<dbReference type="PROSITE" id="PS00774">
    <property type="entry name" value="CHITINASE_19_2"/>
    <property type="match status" value="1"/>
</dbReference>
<dbReference type="InterPro" id="IPR023346">
    <property type="entry name" value="Lysozyme-like_dom_sf"/>
</dbReference>
<dbReference type="GO" id="GO:0000272">
    <property type="term" value="P:polysaccharide catabolic process"/>
    <property type="evidence" value="ECO:0007669"/>
    <property type="project" value="UniProtKB-KW"/>
</dbReference>
<dbReference type="PANTHER" id="PTHR22595">
    <property type="entry name" value="CHITINASE-RELATED"/>
    <property type="match status" value="1"/>
</dbReference>
<protein>
    <recommendedName>
        <fullName evidence="2">chitinase</fullName>
        <ecNumber evidence="2">3.2.1.14</ecNumber>
    </recommendedName>
</protein>
<keyword evidence="4 12" id="KW-0732">Signal</keyword>
<evidence type="ECO:0000256" key="8">
    <source>
        <dbReference type="ARBA" id="ARBA00023157"/>
    </source>
</evidence>
<gene>
    <name evidence="15" type="ORF">CUMW_148460</name>
</gene>
<feature type="domain" description="Glycoside hydrolase family 19 catalytic" evidence="14">
    <location>
        <begin position="160"/>
        <end position="170"/>
    </location>
</feature>
<reference evidence="15 16" key="1">
    <citation type="journal article" date="2017" name="Front. Genet.">
        <title>Draft sequencing of the heterozygous diploid genome of Satsuma (Citrus unshiu Marc.) using a hybrid assembly approach.</title>
        <authorList>
            <person name="Shimizu T."/>
            <person name="Tanizawa Y."/>
            <person name="Mochizuki T."/>
            <person name="Nagasaki H."/>
            <person name="Yoshioka T."/>
            <person name="Toyoda A."/>
            <person name="Fujiyama A."/>
            <person name="Kaminuma E."/>
            <person name="Nakamura Y."/>
        </authorList>
    </citation>
    <scope>NUCLEOTIDE SEQUENCE [LARGE SCALE GENOMIC DNA]</scope>
    <source>
        <strain evidence="16">cv. Miyagawa wase</strain>
    </source>
</reference>
<evidence type="ECO:0000256" key="11">
    <source>
        <dbReference type="ARBA" id="ARBA00023326"/>
    </source>
</evidence>
<evidence type="ECO:0000256" key="5">
    <source>
        <dbReference type="ARBA" id="ARBA00022801"/>
    </source>
</evidence>
<evidence type="ECO:0000259" key="14">
    <source>
        <dbReference type="PROSITE" id="PS00774"/>
    </source>
</evidence>
<dbReference type="CDD" id="cd00325">
    <property type="entry name" value="chitinase_GH19"/>
    <property type="match status" value="1"/>
</dbReference>
<dbReference type="GO" id="GO:0006032">
    <property type="term" value="P:chitin catabolic process"/>
    <property type="evidence" value="ECO:0007669"/>
    <property type="project" value="UniProtKB-KW"/>
</dbReference>
<dbReference type="InterPro" id="IPR000726">
    <property type="entry name" value="Glyco_hydro_19_cat"/>
</dbReference>
<keyword evidence="7" id="KW-0146">Chitin degradation</keyword>
<dbReference type="Proteomes" id="UP000236630">
    <property type="component" value="Unassembled WGS sequence"/>
</dbReference>